<name>F9ZZ71_METMM</name>
<sequence length="234" mass="25338">MKIKQFAAVALLGMSIGSAQAAQLEFDDTFFGDFDLQEFRFDVLSDSSVSMWSDTLTNGLDNHLTLFKHNQSTGFYDYVEALGDGAQSAIDVVLDYNTTGLNDFGVALKNGFVFQDSNSPGVSDEGKVLDLTQGTYLLVNSSQWYQSYAEQGVGTTFEEGYVDIPSYVGVEGLPGFERWSEFPFGDKTQPHAFKVFVDGDVAAVSAVPLPGAVWLFASAVAGLGGLSRRKNNIV</sequence>
<reference key="2">
    <citation type="submission" date="2011-05" db="EMBL/GenBank/DDBJ databases">
        <title>Complete genome sequence of the aerobic marine methanotroph Methylomonas methanica MC09.</title>
        <authorList>
            <person name="Boden R."/>
            <person name="Cunliffe M."/>
            <person name="Scanlan J."/>
            <person name="Moussard H."/>
            <person name="Kits K.D."/>
            <person name="Klotz M."/>
            <person name="Jetten M."/>
            <person name="Vuilleumier S."/>
            <person name="Han J."/>
            <person name="Peters L."/>
            <person name="Mikhailova N."/>
            <person name="Teshima H."/>
            <person name="Tapia R."/>
            <person name="Kyrpides N."/>
            <person name="Ivanova N."/>
            <person name="Pagani I."/>
            <person name="Cheng J.-F."/>
            <person name="Goodwin L."/>
            <person name="Han C."/>
            <person name="Hauser L."/>
            <person name="Land M."/>
            <person name="Lapidus A."/>
            <person name="Lucas S."/>
            <person name="Pitluck S."/>
            <person name="Woyke T."/>
            <person name="Stein L.Y."/>
            <person name="Murrell C."/>
        </authorList>
    </citation>
    <scope>NUCLEOTIDE SEQUENCE</scope>
    <source>
        <strain>MC09</strain>
    </source>
</reference>
<dbReference type="OrthoDB" id="6117416at2"/>
<feature type="signal peptide" evidence="1">
    <location>
        <begin position="1"/>
        <end position="21"/>
    </location>
</feature>
<evidence type="ECO:0000256" key="1">
    <source>
        <dbReference type="SAM" id="SignalP"/>
    </source>
</evidence>
<gene>
    <name evidence="2" type="ordered locus">Metme_2712</name>
</gene>
<dbReference type="EMBL" id="CP002738">
    <property type="protein sequence ID" value="AEG01097.1"/>
    <property type="molecule type" value="Genomic_DNA"/>
</dbReference>
<keyword evidence="3" id="KW-1185">Reference proteome</keyword>
<accession>F9ZZ71</accession>
<evidence type="ECO:0000313" key="3">
    <source>
        <dbReference type="Proteomes" id="UP000008888"/>
    </source>
</evidence>
<keyword evidence="1" id="KW-0732">Signal</keyword>
<dbReference type="Proteomes" id="UP000008888">
    <property type="component" value="Chromosome"/>
</dbReference>
<evidence type="ECO:0000313" key="2">
    <source>
        <dbReference type="EMBL" id="AEG01097.1"/>
    </source>
</evidence>
<dbReference type="RefSeq" id="WP_013819332.1">
    <property type="nucleotide sequence ID" value="NC_015572.1"/>
</dbReference>
<dbReference type="HOGENOM" id="CLU_1183924_0_0_6"/>
<reference evidence="3" key="3">
    <citation type="submission" date="2011-05" db="EMBL/GenBank/DDBJ databases">
        <title>Complete sequence of Methylomonas methanica MC09.</title>
        <authorList>
            <consortium name="US DOE Joint Genome Institute"/>
            <person name="Lucas S."/>
            <person name="Han J."/>
            <person name="Lapidus A."/>
            <person name="Cheng J.-F."/>
            <person name="Goodwin L."/>
            <person name="Pitluck S."/>
            <person name="Peters L."/>
            <person name="Mikhailova N."/>
            <person name="Teshima H."/>
            <person name="Han C."/>
            <person name="Tapia R."/>
            <person name="Land M."/>
            <person name="Hauser L."/>
            <person name="Kyrpides N."/>
            <person name="Ivanova N."/>
            <person name="Pagani I."/>
            <person name="Stein L."/>
            <person name="Woyke T."/>
        </authorList>
    </citation>
    <scope>NUCLEOTIDE SEQUENCE [LARGE SCALE GENOMIC DNA]</scope>
    <source>
        <strain evidence="3">MC09</strain>
    </source>
</reference>
<dbReference type="STRING" id="857087.Metme_2712"/>
<evidence type="ECO:0008006" key="4">
    <source>
        <dbReference type="Google" id="ProtNLM"/>
    </source>
</evidence>
<organism evidence="2 3">
    <name type="scientific">Methylomonas methanica (strain DSM 25384 / MC09)</name>
    <dbReference type="NCBI Taxonomy" id="857087"/>
    <lineage>
        <taxon>Bacteria</taxon>
        <taxon>Pseudomonadati</taxon>
        <taxon>Pseudomonadota</taxon>
        <taxon>Gammaproteobacteria</taxon>
        <taxon>Methylococcales</taxon>
        <taxon>Methylococcaceae</taxon>
        <taxon>Methylomonas</taxon>
    </lineage>
</organism>
<reference evidence="2 3" key="1">
    <citation type="journal article" date="2011" name="J. Bacteriol.">
        <title>Complete Genome Sequence of the Aerobic Marine Methanotroph Methylomonas methanica MC09.</title>
        <authorList>
            <person name="Boden R."/>
            <person name="Cunliffe M."/>
            <person name="Scanlan J."/>
            <person name="Moussard H."/>
            <person name="Kits K.D."/>
            <person name="Klotz M.G."/>
            <person name="Jetten M.S."/>
            <person name="Vuilleumier S."/>
            <person name="Han J."/>
            <person name="Peters L."/>
            <person name="Mikhailova N."/>
            <person name="Teshima H."/>
            <person name="Tapia R."/>
            <person name="Kyrpides N."/>
            <person name="Ivanova N."/>
            <person name="Pagani I."/>
            <person name="Cheng J.F."/>
            <person name="Goodwin L."/>
            <person name="Han C."/>
            <person name="Hauser L."/>
            <person name="Land M.L."/>
            <person name="Lapidus A."/>
            <person name="Lucas S."/>
            <person name="Pitluck S."/>
            <person name="Woyke T."/>
            <person name="Stein L."/>
            <person name="Murrell J.C."/>
        </authorList>
    </citation>
    <scope>NUCLEOTIDE SEQUENCE [LARGE SCALE GENOMIC DNA]</scope>
    <source>
        <strain evidence="2 3">MC09</strain>
    </source>
</reference>
<dbReference type="AlphaFoldDB" id="F9ZZ71"/>
<feature type="chain" id="PRO_5003396222" description="Secreted protein" evidence="1">
    <location>
        <begin position="22"/>
        <end position="234"/>
    </location>
</feature>
<dbReference type="KEGG" id="mmt:Metme_2712"/>
<protein>
    <recommendedName>
        <fullName evidence="4">Secreted protein</fullName>
    </recommendedName>
</protein>
<proteinExistence type="predicted"/>